<evidence type="ECO:0000256" key="1">
    <source>
        <dbReference type="SAM" id="MobiDB-lite"/>
    </source>
</evidence>
<feature type="region of interest" description="Disordered" evidence="1">
    <location>
        <begin position="26"/>
        <end position="96"/>
    </location>
</feature>
<name>A0A6J5ZK37_9ZZZZ</name>
<feature type="compositionally biased region" description="Basic and acidic residues" evidence="1">
    <location>
        <begin position="87"/>
        <end position="96"/>
    </location>
</feature>
<protein>
    <submittedName>
        <fullName evidence="2">Unannotated protein</fullName>
    </submittedName>
</protein>
<dbReference type="AlphaFoldDB" id="A0A6J5ZK37"/>
<evidence type="ECO:0000313" key="2">
    <source>
        <dbReference type="EMBL" id="CAB4341249.1"/>
    </source>
</evidence>
<gene>
    <name evidence="2" type="ORF">UFOPK3770_00975</name>
</gene>
<accession>A0A6J5ZK37</accession>
<organism evidence="2">
    <name type="scientific">freshwater metagenome</name>
    <dbReference type="NCBI Taxonomy" id="449393"/>
    <lineage>
        <taxon>unclassified sequences</taxon>
        <taxon>metagenomes</taxon>
        <taxon>ecological metagenomes</taxon>
    </lineage>
</organism>
<feature type="compositionally biased region" description="Low complexity" evidence="1">
    <location>
        <begin position="43"/>
        <end position="86"/>
    </location>
</feature>
<reference evidence="2" key="1">
    <citation type="submission" date="2020-05" db="EMBL/GenBank/DDBJ databases">
        <authorList>
            <person name="Chiriac C."/>
            <person name="Salcher M."/>
            <person name="Ghai R."/>
            <person name="Kavagutti S V."/>
        </authorList>
    </citation>
    <scope>NUCLEOTIDE SEQUENCE</scope>
</reference>
<proteinExistence type="predicted"/>
<dbReference type="EMBL" id="CAESAJ010000113">
    <property type="protein sequence ID" value="CAB4341249.1"/>
    <property type="molecule type" value="Genomic_DNA"/>
</dbReference>
<sequence>MPNRLRSTIAIVAVSVIAVFLLSRSSGGDKATPLAEPGMSSMPASVSPTGPTSSTSPSAMPSASKTSSKPTSSSTKKPKNPSASPKARPDDKEPCRVRARVHSQDGKNTLIVDARHVLNDTTIWGKVILPDGVQTFKADVSKELAKFEKAMSKENHDLLDVKVYSTSEMTDSSLLCQYPIPE</sequence>